<keyword evidence="2" id="KW-1185">Reference proteome</keyword>
<dbReference type="RefSeq" id="WP_011254674.1">
    <property type="nucleotide sequence ID" value="NC_006823.1"/>
</dbReference>
<dbReference type="EMBL" id="CR555307">
    <property type="protein sequence ID" value="CAI10505.1"/>
    <property type="molecule type" value="Genomic_DNA"/>
</dbReference>
<gene>
    <name evidence="1" type="ORF">p1B342</name>
</gene>
<dbReference type="Proteomes" id="UP000006552">
    <property type="component" value="Plasmid 1"/>
</dbReference>
<dbReference type="HOGENOM" id="CLU_2803108_0_0_4"/>
<evidence type="ECO:0000313" key="2">
    <source>
        <dbReference type="Proteomes" id="UP000006552"/>
    </source>
</evidence>
<dbReference type="AlphaFoldDB" id="Q5NWQ9"/>
<proteinExistence type="predicted"/>
<accession>Q5NWQ9</accession>
<evidence type="ECO:0000313" key="1">
    <source>
        <dbReference type="EMBL" id="CAI10505.1"/>
    </source>
</evidence>
<geneLocation type="plasmid" evidence="2">
    <name>pAzo1</name>
</geneLocation>
<dbReference type="KEGG" id="eba:p1B342"/>
<name>Q5NWQ9_AROAE</name>
<reference evidence="1 2" key="1">
    <citation type="journal article" date="2005" name="Arch. Microbiol.">
        <title>The genome sequence of an anaerobic aromatic-degrading denitrifying bacterium, strain EbN1.</title>
        <authorList>
            <person name="Rabus R."/>
            <person name="Kube M."/>
            <person name="Heider J."/>
            <person name="Beck A."/>
            <person name="Heitmann K."/>
            <person name="Widdel F."/>
            <person name="Reinhardt R."/>
        </authorList>
    </citation>
    <scope>NUCLEOTIDE SEQUENCE [LARGE SCALE GENOMIC DNA]</scope>
    <source>
        <strain evidence="1 2">EbN1</strain>
        <plasmid evidence="2">Plasmid pAzo1</plasmid>
    </source>
</reference>
<protein>
    <submittedName>
        <fullName evidence="1">Uncharacterized protein</fullName>
    </submittedName>
</protein>
<sequence>MEAYILNQVFGHVVFMIGYIATSVTIGASEPPELTQAPAPVVDAIVVQIEQPGPPPPERVMIARAGE</sequence>
<organism evidence="1 2">
    <name type="scientific">Aromatoleum aromaticum (strain DSM 19018 / LMG 30748 / EbN1)</name>
    <name type="common">Azoarcus sp. (strain EbN1)</name>
    <dbReference type="NCBI Taxonomy" id="76114"/>
    <lineage>
        <taxon>Bacteria</taxon>
        <taxon>Pseudomonadati</taxon>
        <taxon>Pseudomonadota</taxon>
        <taxon>Betaproteobacteria</taxon>
        <taxon>Rhodocyclales</taxon>
        <taxon>Rhodocyclaceae</taxon>
        <taxon>Aromatoleum</taxon>
    </lineage>
</organism>
<keyword evidence="1" id="KW-0614">Plasmid</keyword>